<sequence length="208" mass="23380">MRAPQIQLLPAFADHRPDLFRKKLRVNPDTFDFILDRISGHPIFQNNSPNRQLPVALQLAIFLNRVGHYGNAISPEDVRQWAGVSVGSVINCTNRVMIALLDLHDDFIFFPGADDSKLAKAREFIEVRTCAAWRNGVFAANGSAVKLMMKPSLYGETFYDRKCNYSLNCQVGGQQIDPMGDLPVAAARRDASQPPNRRLQAWTSRQHS</sequence>
<feature type="region of interest" description="Disordered" evidence="1">
    <location>
        <begin position="187"/>
        <end position="208"/>
    </location>
</feature>
<reference evidence="3" key="2">
    <citation type="submission" date="2015-01" db="EMBL/GenBank/DDBJ databases">
        <title>Evolutionary Origins and Diversification of the Mycorrhizal Mutualists.</title>
        <authorList>
            <consortium name="DOE Joint Genome Institute"/>
            <consortium name="Mycorrhizal Genomics Consortium"/>
            <person name="Kohler A."/>
            <person name="Kuo A."/>
            <person name="Nagy L.G."/>
            <person name="Floudas D."/>
            <person name="Copeland A."/>
            <person name="Barry K.W."/>
            <person name="Cichocki N."/>
            <person name="Veneault-Fourrey C."/>
            <person name="LaButti K."/>
            <person name="Lindquist E.A."/>
            <person name="Lipzen A."/>
            <person name="Lundell T."/>
            <person name="Morin E."/>
            <person name="Murat C."/>
            <person name="Riley R."/>
            <person name="Ohm R."/>
            <person name="Sun H."/>
            <person name="Tunlid A."/>
            <person name="Henrissat B."/>
            <person name="Grigoriev I.V."/>
            <person name="Hibbett D.S."/>
            <person name="Martin F."/>
        </authorList>
    </citation>
    <scope>NUCLEOTIDE SEQUENCE [LARGE SCALE GENOMIC DNA]</scope>
    <source>
        <strain evidence="3">441</strain>
    </source>
</reference>
<evidence type="ECO:0000313" key="3">
    <source>
        <dbReference type="Proteomes" id="UP000054018"/>
    </source>
</evidence>
<organism evidence="2 3">
    <name type="scientific">Pisolithus microcarpus 441</name>
    <dbReference type="NCBI Taxonomy" id="765257"/>
    <lineage>
        <taxon>Eukaryota</taxon>
        <taxon>Fungi</taxon>
        <taxon>Dikarya</taxon>
        <taxon>Basidiomycota</taxon>
        <taxon>Agaricomycotina</taxon>
        <taxon>Agaricomycetes</taxon>
        <taxon>Agaricomycetidae</taxon>
        <taxon>Boletales</taxon>
        <taxon>Sclerodermatineae</taxon>
        <taxon>Pisolithaceae</taxon>
        <taxon>Pisolithus</taxon>
    </lineage>
</organism>
<accession>A0A0C9YA52</accession>
<reference evidence="2 3" key="1">
    <citation type="submission" date="2014-04" db="EMBL/GenBank/DDBJ databases">
        <authorList>
            <consortium name="DOE Joint Genome Institute"/>
            <person name="Kuo A."/>
            <person name="Kohler A."/>
            <person name="Costa M.D."/>
            <person name="Nagy L.G."/>
            <person name="Floudas D."/>
            <person name="Copeland A."/>
            <person name="Barry K.W."/>
            <person name="Cichocki N."/>
            <person name="Veneault-Fourrey C."/>
            <person name="LaButti K."/>
            <person name="Lindquist E.A."/>
            <person name="Lipzen A."/>
            <person name="Lundell T."/>
            <person name="Morin E."/>
            <person name="Murat C."/>
            <person name="Sun H."/>
            <person name="Tunlid A."/>
            <person name="Henrissat B."/>
            <person name="Grigoriev I.V."/>
            <person name="Hibbett D.S."/>
            <person name="Martin F."/>
            <person name="Nordberg H.P."/>
            <person name="Cantor M.N."/>
            <person name="Hua S.X."/>
        </authorList>
    </citation>
    <scope>NUCLEOTIDE SEQUENCE [LARGE SCALE GENOMIC DNA]</scope>
    <source>
        <strain evidence="2 3">441</strain>
    </source>
</reference>
<evidence type="ECO:0000313" key="2">
    <source>
        <dbReference type="EMBL" id="KIK10919.1"/>
    </source>
</evidence>
<keyword evidence="3" id="KW-1185">Reference proteome</keyword>
<protein>
    <recommendedName>
        <fullName evidence="4">DDE Tnp4 domain-containing protein</fullName>
    </recommendedName>
</protein>
<proteinExistence type="predicted"/>
<name>A0A0C9YA52_9AGAM</name>
<evidence type="ECO:0008006" key="4">
    <source>
        <dbReference type="Google" id="ProtNLM"/>
    </source>
</evidence>
<dbReference type="AlphaFoldDB" id="A0A0C9YA52"/>
<dbReference type="OrthoDB" id="7788538at2759"/>
<dbReference type="HOGENOM" id="CLU_018552_1_3_1"/>
<gene>
    <name evidence="2" type="ORF">PISMIDRAFT_123694</name>
</gene>
<dbReference type="EMBL" id="KN834361">
    <property type="protein sequence ID" value="KIK10919.1"/>
    <property type="molecule type" value="Genomic_DNA"/>
</dbReference>
<dbReference type="Proteomes" id="UP000054018">
    <property type="component" value="Unassembled WGS sequence"/>
</dbReference>
<evidence type="ECO:0000256" key="1">
    <source>
        <dbReference type="SAM" id="MobiDB-lite"/>
    </source>
</evidence>